<proteinExistence type="predicted"/>
<accession>A0ACC0TQK6</accession>
<keyword evidence="2" id="KW-1185">Reference proteome</keyword>
<evidence type="ECO:0000313" key="1">
    <source>
        <dbReference type="EMBL" id="KAI9432310.1"/>
    </source>
</evidence>
<dbReference type="EMBL" id="JAGFNK010001340">
    <property type="protein sequence ID" value="KAI9432310.1"/>
    <property type="molecule type" value="Genomic_DNA"/>
</dbReference>
<dbReference type="Proteomes" id="UP001207468">
    <property type="component" value="Unassembled WGS sequence"/>
</dbReference>
<organism evidence="1 2">
    <name type="scientific">Russula earlei</name>
    <dbReference type="NCBI Taxonomy" id="71964"/>
    <lineage>
        <taxon>Eukaryota</taxon>
        <taxon>Fungi</taxon>
        <taxon>Dikarya</taxon>
        <taxon>Basidiomycota</taxon>
        <taxon>Agaricomycotina</taxon>
        <taxon>Agaricomycetes</taxon>
        <taxon>Russulales</taxon>
        <taxon>Russulaceae</taxon>
        <taxon>Russula</taxon>
    </lineage>
</organism>
<name>A0ACC0TQK6_9AGAM</name>
<protein>
    <submittedName>
        <fullName evidence="1">Response regulator receiver protein</fullName>
    </submittedName>
</protein>
<gene>
    <name evidence="1" type="ORF">F5148DRAFT_1295783</name>
</gene>
<sequence length="127" mass="14001">MPTTNASKNALHKVLVIEDEGDMCILLNILLESKNVKVSHVKTLLDAMLFLKEEQPSLILLDNRLPDGYGIDFIAFLKANYPSIRIIMISGVDAAAEDVALEAGADTFLAKPFTKQKLHHSINTLLN</sequence>
<reference evidence="1" key="1">
    <citation type="submission" date="2021-03" db="EMBL/GenBank/DDBJ databases">
        <title>Evolutionary priming and transition to the ectomycorrhizal habit in an iconic lineage of mushroom-forming fungi: is preadaptation a requirement?</title>
        <authorList>
            <consortium name="DOE Joint Genome Institute"/>
            <person name="Looney B.P."/>
            <person name="Miyauchi S."/>
            <person name="Morin E."/>
            <person name="Drula E."/>
            <person name="Courty P.E."/>
            <person name="Chicoki N."/>
            <person name="Fauchery L."/>
            <person name="Kohler A."/>
            <person name="Kuo A."/>
            <person name="LaButti K."/>
            <person name="Pangilinan J."/>
            <person name="Lipzen A."/>
            <person name="Riley R."/>
            <person name="Andreopoulos W."/>
            <person name="He G."/>
            <person name="Johnson J."/>
            <person name="Barry K.W."/>
            <person name="Grigoriev I.V."/>
            <person name="Nagy L."/>
            <person name="Hibbett D."/>
            <person name="Henrissat B."/>
            <person name="Matheny P.B."/>
            <person name="Labbe J."/>
            <person name="Martin A.F."/>
        </authorList>
    </citation>
    <scope>NUCLEOTIDE SEQUENCE</scope>
    <source>
        <strain evidence="1">BPL698</strain>
    </source>
</reference>
<comment type="caution">
    <text evidence="1">The sequence shown here is derived from an EMBL/GenBank/DDBJ whole genome shotgun (WGS) entry which is preliminary data.</text>
</comment>
<evidence type="ECO:0000313" key="2">
    <source>
        <dbReference type="Proteomes" id="UP001207468"/>
    </source>
</evidence>